<dbReference type="GO" id="GO:0005506">
    <property type="term" value="F:iron ion binding"/>
    <property type="evidence" value="ECO:0007669"/>
    <property type="project" value="InterPro"/>
</dbReference>
<comment type="caution">
    <text evidence="8">The sequence shown here is derived from an EMBL/GenBank/DDBJ whole genome shotgun (WGS) entry which is preliminary data.</text>
</comment>
<feature type="region of interest" description="Disordered" evidence="7">
    <location>
        <begin position="280"/>
        <end position="302"/>
    </location>
</feature>
<evidence type="ECO:0000256" key="1">
    <source>
        <dbReference type="ARBA" id="ARBA00010617"/>
    </source>
</evidence>
<dbReference type="PANTHER" id="PTHR24291:SF50">
    <property type="entry name" value="BIFUNCTIONAL ALBAFLAVENONE MONOOXYGENASE_TERPENE SYNTHASE"/>
    <property type="match status" value="1"/>
</dbReference>
<evidence type="ECO:0000313" key="8">
    <source>
        <dbReference type="EMBL" id="TQM78250.1"/>
    </source>
</evidence>
<keyword evidence="6" id="KW-0503">Monooxygenase</keyword>
<keyword evidence="4" id="KW-0560">Oxidoreductase</keyword>
<dbReference type="Gene3D" id="1.10.630.10">
    <property type="entry name" value="Cytochrome P450"/>
    <property type="match status" value="2"/>
</dbReference>
<evidence type="ECO:0000313" key="9">
    <source>
        <dbReference type="Proteomes" id="UP000316628"/>
    </source>
</evidence>
<feature type="region of interest" description="Disordered" evidence="7">
    <location>
        <begin position="1"/>
        <end position="23"/>
    </location>
</feature>
<protein>
    <submittedName>
        <fullName evidence="8">Cytochrome P450</fullName>
    </submittedName>
</protein>
<keyword evidence="3" id="KW-0479">Metal-binding</keyword>
<evidence type="ECO:0000256" key="3">
    <source>
        <dbReference type="ARBA" id="ARBA00022723"/>
    </source>
</evidence>
<accession>A0A543J5Y3</accession>
<dbReference type="InterPro" id="IPR050196">
    <property type="entry name" value="Cytochrome_P450_Monoox"/>
</dbReference>
<keyword evidence="5" id="KW-0408">Iron</keyword>
<dbReference type="InterPro" id="IPR001128">
    <property type="entry name" value="Cyt_P450"/>
</dbReference>
<evidence type="ECO:0000256" key="7">
    <source>
        <dbReference type="SAM" id="MobiDB-lite"/>
    </source>
</evidence>
<comment type="similarity">
    <text evidence="1">Belongs to the cytochrome P450 family.</text>
</comment>
<dbReference type="PANTHER" id="PTHR24291">
    <property type="entry name" value="CYTOCHROME P450 FAMILY 4"/>
    <property type="match status" value="1"/>
</dbReference>
<evidence type="ECO:0000256" key="4">
    <source>
        <dbReference type="ARBA" id="ARBA00023002"/>
    </source>
</evidence>
<dbReference type="EMBL" id="VFPP01000001">
    <property type="protein sequence ID" value="TQM78250.1"/>
    <property type="molecule type" value="Genomic_DNA"/>
</dbReference>
<dbReference type="Proteomes" id="UP000316628">
    <property type="component" value="Unassembled WGS sequence"/>
</dbReference>
<keyword evidence="9" id="KW-1185">Reference proteome</keyword>
<evidence type="ECO:0000256" key="6">
    <source>
        <dbReference type="ARBA" id="ARBA00023033"/>
    </source>
</evidence>
<dbReference type="SUPFAM" id="SSF48264">
    <property type="entry name" value="Cytochrome P450"/>
    <property type="match status" value="1"/>
</dbReference>
<proteinExistence type="inferred from homology"/>
<dbReference type="AlphaFoldDB" id="A0A543J5Y3"/>
<sequence length="376" mass="40937">MTRRPKTGHTGKTEPSTVPGRPPLLGHTAALLRRHLAFRADLRKRGPVARIHLGPLPLHLVTAAELAHQVLTGETAKFDKGISADKLRRAFGNGLVGINGDFHRRQRRMIRPAFHRRSRTRYSETMTAPAADVANSRRDGQVLRLDRVVRDPAISVVGRTVFSADSELAVSAEIRAHPPTSIRLGAVHALSPAGLEKPPIPENRRVDPAVAPVHRVVDDVLVDRAATVDDLRRPPNPRRVISEVPRRYPPWLVLRRTNTSVPPAGVRVPAGTEVGFSAHALHHDPRHHDDPARSDPDRRLPDRAALPKGAYVPFAGGPHHCPGHAFAHIGIAVVAATPAARRRLVPVPGVPVRPGVTGLLDPNRLPMTVLSRRCAA</sequence>
<evidence type="ECO:0000256" key="2">
    <source>
        <dbReference type="ARBA" id="ARBA00022617"/>
    </source>
</evidence>
<dbReference type="GO" id="GO:0004497">
    <property type="term" value="F:monooxygenase activity"/>
    <property type="evidence" value="ECO:0007669"/>
    <property type="project" value="UniProtKB-KW"/>
</dbReference>
<dbReference type="Pfam" id="PF00067">
    <property type="entry name" value="p450"/>
    <property type="match status" value="2"/>
</dbReference>
<dbReference type="GO" id="GO:0020037">
    <property type="term" value="F:heme binding"/>
    <property type="evidence" value="ECO:0007669"/>
    <property type="project" value="InterPro"/>
</dbReference>
<organism evidence="8 9">
    <name type="scientific">Saccharothrix saharensis</name>
    <dbReference type="NCBI Taxonomy" id="571190"/>
    <lineage>
        <taxon>Bacteria</taxon>
        <taxon>Bacillati</taxon>
        <taxon>Actinomycetota</taxon>
        <taxon>Actinomycetes</taxon>
        <taxon>Pseudonocardiales</taxon>
        <taxon>Pseudonocardiaceae</taxon>
        <taxon>Saccharothrix</taxon>
    </lineage>
</organism>
<reference evidence="8 9" key="1">
    <citation type="submission" date="2019-06" db="EMBL/GenBank/DDBJ databases">
        <title>Sequencing the genomes of 1000 actinobacteria strains.</title>
        <authorList>
            <person name="Klenk H.-P."/>
        </authorList>
    </citation>
    <scope>NUCLEOTIDE SEQUENCE [LARGE SCALE GENOMIC DNA]</scope>
    <source>
        <strain evidence="8 9">DSM 45456</strain>
    </source>
</reference>
<dbReference type="RefSeq" id="WP_141975013.1">
    <property type="nucleotide sequence ID" value="NZ_VFPP01000001.1"/>
</dbReference>
<keyword evidence="2" id="KW-0349">Heme</keyword>
<feature type="compositionally biased region" description="Basic and acidic residues" evidence="7">
    <location>
        <begin position="281"/>
        <end position="302"/>
    </location>
</feature>
<dbReference type="OrthoDB" id="5290182at2"/>
<dbReference type="InterPro" id="IPR036396">
    <property type="entry name" value="Cyt_P450_sf"/>
</dbReference>
<evidence type="ECO:0000256" key="5">
    <source>
        <dbReference type="ARBA" id="ARBA00023004"/>
    </source>
</evidence>
<gene>
    <name evidence="8" type="ORF">FHX81_0511</name>
</gene>
<name>A0A543J5Y3_9PSEU</name>
<dbReference type="GO" id="GO:0016705">
    <property type="term" value="F:oxidoreductase activity, acting on paired donors, with incorporation or reduction of molecular oxygen"/>
    <property type="evidence" value="ECO:0007669"/>
    <property type="project" value="InterPro"/>
</dbReference>